<dbReference type="InterPro" id="IPR013785">
    <property type="entry name" value="Aldolase_TIM"/>
</dbReference>
<evidence type="ECO:0000313" key="11">
    <source>
        <dbReference type="EMBL" id="OHA68574.1"/>
    </source>
</evidence>
<dbReference type="SMART" id="SM00934">
    <property type="entry name" value="OMPdecase"/>
    <property type="match status" value="1"/>
</dbReference>
<comment type="caution">
    <text evidence="11">The sequence shown here is derived from an EMBL/GenBank/DDBJ whole genome shotgun (WGS) entry which is preliminary data.</text>
</comment>
<comment type="function">
    <text evidence="1">Catalyzes the decarboxylation of orotidine 5'-monophosphate (OMP) to uridine 5'-monophosphate (UMP).</text>
</comment>
<evidence type="ECO:0000313" key="12">
    <source>
        <dbReference type="Proteomes" id="UP000179258"/>
    </source>
</evidence>
<evidence type="ECO:0000256" key="6">
    <source>
        <dbReference type="ARBA" id="ARBA00022975"/>
    </source>
</evidence>
<feature type="binding site" evidence="9">
    <location>
        <position position="186"/>
    </location>
    <ligand>
        <name>substrate</name>
    </ligand>
</feature>
<name>A0A1G2R6V2_9BACT</name>
<keyword evidence="5" id="KW-0210">Decarboxylase</keyword>
<dbReference type="Gene3D" id="3.20.20.70">
    <property type="entry name" value="Aldolase class I"/>
    <property type="match status" value="1"/>
</dbReference>
<comment type="pathway">
    <text evidence="2">Pyrimidine metabolism; UMP biosynthesis via de novo pathway; UMP from orotate: step 2/2.</text>
</comment>
<keyword evidence="7" id="KW-0456">Lyase</keyword>
<feature type="domain" description="Orotidine 5'-phosphate decarboxylase" evidence="10">
    <location>
        <begin position="11"/>
        <end position="232"/>
    </location>
</feature>
<feature type="binding site" evidence="9">
    <location>
        <position position="216"/>
    </location>
    <ligand>
        <name>substrate</name>
    </ligand>
</feature>
<dbReference type="Proteomes" id="UP000179258">
    <property type="component" value="Unassembled WGS sequence"/>
</dbReference>
<accession>A0A1G2R6V2</accession>
<evidence type="ECO:0000256" key="5">
    <source>
        <dbReference type="ARBA" id="ARBA00022793"/>
    </source>
</evidence>
<feature type="binding site" evidence="9">
    <location>
        <position position="39"/>
    </location>
    <ligand>
        <name>substrate</name>
    </ligand>
</feature>
<dbReference type="EC" id="4.1.1.23" evidence="3"/>
<dbReference type="PANTHER" id="PTHR32119:SF2">
    <property type="entry name" value="OROTIDINE 5'-PHOSPHATE DECARBOXYLASE"/>
    <property type="match status" value="1"/>
</dbReference>
<evidence type="ECO:0000256" key="2">
    <source>
        <dbReference type="ARBA" id="ARBA00004861"/>
    </source>
</evidence>
<reference evidence="11 12" key="1">
    <citation type="journal article" date="2016" name="Nat. Commun.">
        <title>Thousands of microbial genomes shed light on interconnected biogeochemical processes in an aquifer system.</title>
        <authorList>
            <person name="Anantharaman K."/>
            <person name="Brown C.T."/>
            <person name="Hug L.A."/>
            <person name="Sharon I."/>
            <person name="Castelle C.J."/>
            <person name="Probst A.J."/>
            <person name="Thomas B.C."/>
            <person name="Singh A."/>
            <person name="Wilkins M.J."/>
            <person name="Karaoz U."/>
            <person name="Brodie E.L."/>
            <person name="Williams K.H."/>
            <person name="Hubbard S.S."/>
            <person name="Banfield J.F."/>
        </authorList>
    </citation>
    <scope>NUCLEOTIDE SEQUENCE [LARGE SCALE GENOMIC DNA]</scope>
</reference>
<evidence type="ECO:0000256" key="3">
    <source>
        <dbReference type="ARBA" id="ARBA00012321"/>
    </source>
</evidence>
<dbReference type="GO" id="GO:0044205">
    <property type="term" value="P:'de novo' UMP biosynthetic process"/>
    <property type="evidence" value="ECO:0007669"/>
    <property type="project" value="InterPro"/>
</dbReference>
<dbReference type="GO" id="GO:0006207">
    <property type="term" value="P:'de novo' pyrimidine nucleobase biosynthetic process"/>
    <property type="evidence" value="ECO:0007669"/>
    <property type="project" value="InterPro"/>
</dbReference>
<evidence type="ECO:0000259" key="10">
    <source>
        <dbReference type="SMART" id="SM00934"/>
    </source>
</evidence>
<feature type="binding site" evidence="9">
    <location>
        <position position="17"/>
    </location>
    <ligand>
        <name>substrate</name>
    </ligand>
</feature>
<evidence type="ECO:0000256" key="7">
    <source>
        <dbReference type="ARBA" id="ARBA00023239"/>
    </source>
</evidence>
<dbReference type="InterPro" id="IPR001754">
    <property type="entry name" value="OMPdeCOase_dom"/>
</dbReference>
<dbReference type="PANTHER" id="PTHR32119">
    <property type="entry name" value="OROTIDINE 5'-PHOSPHATE DECARBOXYLASE"/>
    <property type="match status" value="1"/>
</dbReference>
<dbReference type="InterPro" id="IPR011060">
    <property type="entry name" value="RibuloseP-bd_barrel"/>
</dbReference>
<dbReference type="SUPFAM" id="SSF51366">
    <property type="entry name" value="Ribulose-phoshate binding barrel"/>
    <property type="match status" value="1"/>
</dbReference>
<sequence>MMHYGKQLGNPIIVALDKAGKDGAIETIQELGRSVWGFKLGALLLRHGTVLIDEIRERVGSVNLFVDLQFTGNPDFLREAVSVYSSYSADIKYIVVSATSGPEGIRAAVETSRISHILVGSVLDSLRIADVNYVFGTYFREEKNLQFARMGQEEKAGGIYCSAKDLEFLSQYSELRDFPKIVFGVRPKWNKNHGTHKYVMTPREALARGATKFVIGGTIRDAKDKKEAVRRICEELG</sequence>
<dbReference type="InterPro" id="IPR014732">
    <property type="entry name" value="OMPdecase"/>
</dbReference>
<evidence type="ECO:0000256" key="1">
    <source>
        <dbReference type="ARBA" id="ARBA00002356"/>
    </source>
</evidence>
<dbReference type="Pfam" id="PF00215">
    <property type="entry name" value="OMPdecase"/>
    <property type="match status" value="1"/>
</dbReference>
<dbReference type="GO" id="GO:0004590">
    <property type="term" value="F:orotidine-5'-phosphate decarboxylase activity"/>
    <property type="evidence" value="ECO:0007669"/>
    <property type="project" value="UniProtKB-EC"/>
</dbReference>
<protein>
    <recommendedName>
        <fullName evidence="4">Orotidine 5'-phosphate decarboxylase</fullName>
        <ecNumber evidence="3">4.1.1.23</ecNumber>
    </recommendedName>
    <alternativeName>
        <fullName evidence="8">OMP decarboxylase</fullName>
    </alternativeName>
</protein>
<evidence type="ECO:0000256" key="9">
    <source>
        <dbReference type="PIRSR" id="PIRSR614732-2"/>
    </source>
</evidence>
<evidence type="ECO:0000256" key="8">
    <source>
        <dbReference type="ARBA" id="ARBA00033428"/>
    </source>
</evidence>
<dbReference type="AlphaFoldDB" id="A0A1G2R6V2"/>
<proteinExistence type="predicted"/>
<dbReference type="GO" id="GO:0005829">
    <property type="term" value="C:cytosol"/>
    <property type="evidence" value="ECO:0007669"/>
    <property type="project" value="TreeGrafter"/>
</dbReference>
<keyword evidence="6" id="KW-0665">Pyrimidine biosynthesis</keyword>
<evidence type="ECO:0000256" key="4">
    <source>
        <dbReference type="ARBA" id="ARBA00021923"/>
    </source>
</evidence>
<gene>
    <name evidence="11" type="ORF">A3D59_00010</name>
</gene>
<organism evidence="11 12">
    <name type="scientific">Candidatus Wildermuthbacteria bacterium RIFCSPHIGHO2_02_FULL_47_17</name>
    <dbReference type="NCBI Taxonomy" id="1802452"/>
    <lineage>
        <taxon>Bacteria</taxon>
        <taxon>Candidatus Wildermuthiibacteriota</taxon>
    </lineage>
</organism>
<dbReference type="EMBL" id="MHTX01000014">
    <property type="protein sequence ID" value="OHA68574.1"/>
    <property type="molecule type" value="Genomic_DNA"/>
</dbReference>